<accession>A0A0L8FHH7</accession>
<feature type="transmembrane region" description="Helical" evidence="1">
    <location>
        <begin position="32"/>
        <end position="51"/>
    </location>
</feature>
<gene>
    <name evidence="2" type="ORF">OCBIM_22020254mg</name>
</gene>
<sequence>MINIFEWINNEYIPKIFKHLFRNCYFNVRSKFIKIIITIIIIIIIIIINPITQQTDAVP</sequence>
<organism evidence="2">
    <name type="scientific">Octopus bimaculoides</name>
    <name type="common">California two-spotted octopus</name>
    <dbReference type="NCBI Taxonomy" id="37653"/>
    <lineage>
        <taxon>Eukaryota</taxon>
        <taxon>Metazoa</taxon>
        <taxon>Spiralia</taxon>
        <taxon>Lophotrochozoa</taxon>
        <taxon>Mollusca</taxon>
        <taxon>Cephalopoda</taxon>
        <taxon>Coleoidea</taxon>
        <taxon>Octopodiformes</taxon>
        <taxon>Octopoda</taxon>
        <taxon>Incirrata</taxon>
        <taxon>Octopodidae</taxon>
        <taxon>Octopus</taxon>
    </lineage>
</organism>
<keyword evidence="1" id="KW-1133">Transmembrane helix</keyword>
<keyword evidence="1" id="KW-0812">Transmembrane</keyword>
<name>A0A0L8FHH7_OCTBM</name>
<protein>
    <submittedName>
        <fullName evidence="2">Uncharacterized protein</fullName>
    </submittedName>
</protein>
<evidence type="ECO:0000256" key="1">
    <source>
        <dbReference type="SAM" id="Phobius"/>
    </source>
</evidence>
<keyword evidence="1" id="KW-0472">Membrane</keyword>
<evidence type="ECO:0000313" key="2">
    <source>
        <dbReference type="EMBL" id="KOF63107.1"/>
    </source>
</evidence>
<dbReference type="EMBL" id="KQ431560">
    <property type="protein sequence ID" value="KOF63107.1"/>
    <property type="molecule type" value="Genomic_DNA"/>
</dbReference>
<dbReference type="AlphaFoldDB" id="A0A0L8FHH7"/>
<reference evidence="2" key="1">
    <citation type="submission" date="2015-07" db="EMBL/GenBank/DDBJ databases">
        <title>MeaNS - Measles Nucleotide Surveillance Program.</title>
        <authorList>
            <person name="Tran T."/>
            <person name="Druce J."/>
        </authorList>
    </citation>
    <scope>NUCLEOTIDE SEQUENCE</scope>
    <source>
        <strain evidence="2">UCB-OBI-ISO-001</strain>
        <tissue evidence="2">Gonad</tissue>
    </source>
</reference>
<proteinExistence type="predicted"/>